<comment type="caution">
    <text evidence="3">The sequence shown here is derived from an EMBL/GenBank/DDBJ whole genome shotgun (WGS) entry which is preliminary data.</text>
</comment>
<dbReference type="EMBL" id="BBYR01000007">
    <property type="protein sequence ID" value="GAP34353.1"/>
    <property type="molecule type" value="Genomic_DNA"/>
</dbReference>
<evidence type="ECO:0000259" key="2">
    <source>
        <dbReference type="Pfam" id="PF07331"/>
    </source>
</evidence>
<evidence type="ECO:0000313" key="3">
    <source>
        <dbReference type="EMBL" id="GAP34353.1"/>
    </source>
</evidence>
<keyword evidence="1" id="KW-0812">Transmembrane</keyword>
<feature type="transmembrane region" description="Helical" evidence="1">
    <location>
        <begin position="34"/>
        <end position="55"/>
    </location>
</feature>
<dbReference type="OrthoDB" id="8902299at2"/>
<dbReference type="AlphaFoldDB" id="A0A0K8NVE6"/>
<reference evidence="3 4" key="2">
    <citation type="journal article" date="2016" name="Science">
        <title>A bacterium that degrades and assimilates poly(ethylene terephthalate).</title>
        <authorList>
            <person name="Yoshida S."/>
            <person name="Hiraga K."/>
            <person name="Takehana T."/>
            <person name="Taniguchi I."/>
            <person name="Yamaji H."/>
            <person name="Maeda Y."/>
            <person name="Toyohara K."/>
            <person name="Miyamoto K."/>
            <person name="Kimura Y."/>
            <person name="Oda K."/>
        </authorList>
    </citation>
    <scope>NUCLEOTIDE SEQUENCE [LARGE SCALE GENOMIC DNA]</scope>
    <source>
        <strain evidence="4">NBRC 110686 / TISTR 2288 / 201-F6</strain>
    </source>
</reference>
<dbReference type="STRING" id="1547922.ISF6_4528"/>
<evidence type="ECO:0000313" key="4">
    <source>
        <dbReference type="Proteomes" id="UP000037660"/>
    </source>
</evidence>
<dbReference type="InterPro" id="IPR009936">
    <property type="entry name" value="DUF1468"/>
</dbReference>
<keyword evidence="1" id="KW-0472">Membrane</keyword>
<keyword evidence="4" id="KW-1185">Reference proteome</keyword>
<dbReference type="Proteomes" id="UP000037660">
    <property type="component" value="Unassembled WGS sequence"/>
</dbReference>
<reference evidence="4" key="1">
    <citation type="submission" date="2015-07" db="EMBL/GenBank/DDBJ databases">
        <title>Discovery of a poly(ethylene terephthalate assimilation.</title>
        <authorList>
            <person name="Yoshida S."/>
            <person name="Hiraga K."/>
            <person name="Takehana T."/>
            <person name="Taniguchi I."/>
            <person name="Yamaji H."/>
            <person name="Maeda Y."/>
            <person name="Toyohara K."/>
            <person name="Miyamoto K."/>
            <person name="Kimura Y."/>
            <person name="Oda K."/>
        </authorList>
    </citation>
    <scope>NUCLEOTIDE SEQUENCE [LARGE SCALE GENOMIC DNA]</scope>
    <source>
        <strain evidence="4">NBRC 110686 / TISTR 2288 / 201-F6</strain>
    </source>
</reference>
<protein>
    <submittedName>
        <fullName evidence="3">Tricarboxylate transport protein TctB</fullName>
    </submittedName>
</protein>
<dbReference type="RefSeq" id="WP_054018490.1">
    <property type="nucleotide sequence ID" value="NZ_BBYR01000007.1"/>
</dbReference>
<feature type="transmembrane region" description="Helical" evidence="1">
    <location>
        <begin position="91"/>
        <end position="112"/>
    </location>
</feature>
<organism evidence="3 4">
    <name type="scientific">Piscinibacter sakaiensis</name>
    <name type="common">Ideonella sakaiensis</name>
    <dbReference type="NCBI Taxonomy" id="1547922"/>
    <lineage>
        <taxon>Bacteria</taxon>
        <taxon>Pseudomonadati</taxon>
        <taxon>Pseudomonadota</taxon>
        <taxon>Betaproteobacteria</taxon>
        <taxon>Burkholderiales</taxon>
        <taxon>Sphaerotilaceae</taxon>
        <taxon>Piscinibacter</taxon>
    </lineage>
</organism>
<feature type="transmembrane region" description="Helical" evidence="1">
    <location>
        <begin position="119"/>
        <end position="139"/>
    </location>
</feature>
<accession>A0A0K8NVE6</accession>
<evidence type="ECO:0000256" key="1">
    <source>
        <dbReference type="SAM" id="Phobius"/>
    </source>
</evidence>
<proteinExistence type="predicted"/>
<keyword evidence="1" id="KW-1133">Transmembrane helix</keyword>
<sequence>MDRHLARGLFLAIVALGFGLSSLQYQLGSFSRAGAGLFPLLVSSLLMLIALATIVQSRFVRSERLQLNPRNIGLLLGALCAFALVSKFVNMTLGIVVMVFIAGIAGSAAYSWKRNLKVALALLAVAFAFHKLLGLNLPLY</sequence>
<dbReference type="Pfam" id="PF07331">
    <property type="entry name" value="TctB"/>
    <property type="match status" value="1"/>
</dbReference>
<feature type="domain" description="DUF1468" evidence="2">
    <location>
        <begin position="8"/>
        <end position="138"/>
    </location>
</feature>
<name>A0A0K8NVE6_PISS1</name>
<feature type="transmembrane region" description="Helical" evidence="1">
    <location>
        <begin position="67"/>
        <end position="85"/>
    </location>
</feature>
<gene>
    <name evidence="3" type="ORF">ISF6_4528</name>
</gene>